<sequence length="167" mass="17859">MQNQSATAVSQSLIVGQYRGYPLGNPIHNSGGSSQNRLCPSWVFYHDGVAGMQACSSVNGPLSRSPKLVPWRWNVLNLSQPSAQRPAPLHTLMGFCRRRPFNHGFSAAAARFTCPNGLDSELASNMLIGLACEFSHPREPRDGAECGAQSGGGSCAWNKKGSSPELS</sequence>
<reference evidence="2 3" key="1">
    <citation type="journal article" date="2018" name="Front. Microbiol.">
        <title>Genome-Wide Analysis of Corynespora cassiicola Leaf Fall Disease Putative Effectors.</title>
        <authorList>
            <person name="Lopez D."/>
            <person name="Ribeiro S."/>
            <person name="Label P."/>
            <person name="Fumanal B."/>
            <person name="Venisse J.S."/>
            <person name="Kohler A."/>
            <person name="de Oliveira R.R."/>
            <person name="Labutti K."/>
            <person name="Lipzen A."/>
            <person name="Lail K."/>
            <person name="Bauer D."/>
            <person name="Ohm R.A."/>
            <person name="Barry K.W."/>
            <person name="Spatafora J."/>
            <person name="Grigoriev I.V."/>
            <person name="Martin F.M."/>
            <person name="Pujade-Renaud V."/>
        </authorList>
    </citation>
    <scope>NUCLEOTIDE SEQUENCE [LARGE SCALE GENOMIC DNA]</scope>
    <source>
        <strain evidence="2 3">Philippines</strain>
    </source>
</reference>
<proteinExistence type="predicted"/>
<evidence type="ECO:0000256" key="1">
    <source>
        <dbReference type="SAM" id="MobiDB-lite"/>
    </source>
</evidence>
<dbReference type="EMBL" id="KZ678139">
    <property type="protein sequence ID" value="PSN63723.1"/>
    <property type="molecule type" value="Genomic_DNA"/>
</dbReference>
<keyword evidence="3" id="KW-1185">Reference proteome</keyword>
<gene>
    <name evidence="2" type="ORF">BS50DRAFT_87400</name>
</gene>
<evidence type="ECO:0000313" key="3">
    <source>
        <dbReference type="Proteomes" id="UP000240883"/>
    </source>
</evidence>
<feature type="region of interest" description="Disordered" evidence="1">
    <location>
        <begin position="141"/>
        <end position="167"/>
    </location>
</feature>
<protein>
    <submittedName>
        <fullName evidence="2">Uncharacterized protein</fullName>
    </submittedName>
</protein>
<evidence type="ECO:0000313" key="2">
    <source>
        <dbReference type="EMBL" id="PSN63723.1"/>
    </source>
</evidence>
<dbReference type="AlphaFoldDB" id="A0A2T2NE60"/>
<organism evidence="2 3">
    <name type="scientific">Corynespora cassiicola Philippines</name>
    <dbReference type="NCBI Taxonomy" id="1448308"/>
    <lineage>
        <taxon>Eukaryota</taxon>
        <taxon>Fungi</taxon>
        <taxon>Dikarya</taxon>
        <taxon>Ascomycota</taxon>
        <taxon>Pezizomycotina</taxon>
        <taxon>Dothideomycetes</taxon>
        <taxon>Pleosporomycetidae</taxon>
        <taxon>Pleosporales</taxon>
        <taxon>Corynesporascaceae</taxon>
        <taxon>Corynespora</taxon>
    </lineage>
</organism>
<dbReference type="Proteomes" id="UP000240883">
    <property type="component" value="Unassembled WGS sequence"/>
</dbReference>
<accession>A0A2T2NE60</accession>
<name>A0A2T2NE60_CORCC</name>